<keyword evidence="1 3" id="KW-0808">Transferase</keyword>
<sequence length="171" mass="18675">MNSGKKFCTSTKANVLKPIRCTRIPVLIHDEKPVCESLVIVEYIDEAWTGNGPSILPSDPYERAIARFWAGYVDDKWFPTMKELLTALGDEAKAIVVGKVNEDFALLEEAFVKCSKGKAFFGGDGVGYLDIALGCYLGWVKDIIPKVPELLESMEKTRAARAAAAANTAAD</sequence>
<evidence type="ECO:0000259" key="4">
    <source>
        <dbReference type="PROSITE" id="PS50404"/>
    </source>
</evidence>
<comment type="function">
    <text evidence="3">Is involved in the conjugation of reduced glutathione to a wide number of exogenous and endogenous hydrophobic electrophiles.</text>
</comment>
<dbReference type="InterPro" id="IPR036249">
    <property type="entry name" value="Thioredoxin-like_sf"/>
</dbReference>
<dbReference type="Pfam" id="PF02798">
    <property type="entry name" value="GST_N"/>
    <property type="match status" value="1"/>
</dbReference>
<evidence type="ECO:0000259" key="5">
    <source>
        <dbReference type="PROSITE" id="PS50405"/>
    </source>
</evidence>
<dbReference type="CDD" id="cd03185">
    <property type="entry name" value="GST_C_Tau"/>
    <property type="match status" value="1"/>
</dbReference>
<organism evidence="6">
    <name type="scientific">Sesamum angustifolium</name>
    <dbReference type="NCBI Taxonomy" id="2727405"/>
    <lineage>
        <taxon>Eukaryota</taxon>
        <taxon>Viridiplantae</taxon>
        <taxon>Streptophyta</taxon>
        <taxon>Embryophyta</taxon>
        <taxon>Tracheophyta</taxon>
        <taxon>Spermatophyta</taxon>
        <taxon>Magnoliopsida</taxon>
        <taxon>eudicotyledons</taxon>
        <taxon>Gunneridae</taxon>
        <taxon>Pentapetalae</taxon>
        <taxon>asterids</taxon>
        <taxon>lamiids</taxon>
        <taxon>Lamiales</taxon>
        <taxon>Pedaliaceae</taxon>
        <taxon>Sesamum</taxon>
    </lineage>
</organism>
<comment type="subcellular location">
    <subcellularLocation>
        <location evidence="3">Cytoplasm</location>
        <location evidence="3">Cytosol</location>
    </subcellularLocation>
</comment>
<dbReference type="PANTHER" id="PTHR11260">
    <property type="entry name" value="GLUTATHIONE S-TRANSFERASE, GST, SUPERFAMILY, GST DOMAIN CONTAINING"/>
    <property type="match status" value="1"/>
</dbReference>
<dbReference type="InterPro" id="IPR045074">
    <property type="entry name" value="GST_C_Tau"/>
</dbReference>
<dbReference type="AlphaFoldDB" id="A0AAW2Q8Y0"/>
<dbReference type="GO" id="GO:0004364">
    <property type="term" value="F:glutathione transferase activity"/>
    <property type="evidence" value="ECO:0007669"/>
    <property type="project" value="UniProtKB-UniRule"/>
</dbReference>
<comment type="caution">
    <text evidence="6">The sequence shown here is derived from an EMBL/GenBank/DDBJ whole genome shotgun (WGS) entry which is preliminary data.</text>
</comment>
<dbReference type="InterPro" id="IPR040079">
    <property type="entry name" value="Glutathione_S-Trfase"/>
</dbReference>
<dbReference type="PANTHER" id="PTHR11260:SF615">
    <property type="entry name" value="GLUTATHIONE S-TRANSFERASE U17"/>
    <property type="match status" value="1"/>
</dbReference>
<dbReference type="SFLD" id="SFLDS00019">
    <property type="entry name" value="Glutathione_Transferase_(cytos"/>
    <property type="match status" value="1"/>
</dbReference>
<dbReference type="InterPro" id="IPR036282">
    <property type="entry name" value="Glutathione-S-Trfase_C_sf"/>
</dbReference>
<protein>
    <recommendedName>
        <fullName evidence="3">Glutathione S-transferase</fullName>
        <ecNumber evidence="3">2.5.1.18</ecNumber>
    </recommendedName>
</protein>
<feature type="domain" description="GST C-terminal" evidence="5">
    <location>
        <begin position="59"/>
        <end position="171"/>
    </location>
</feature>
<proteinExistence type="inferred from homology"/>
<dbReference type="SUPFAM" id="SSF52833">
    <property type="entry name" value="Thioredoxin-like"/>
    <property type="match status" value="1"/>
</dbReference>
<dbReference type="GO" id="GO:0006749">
    <property type="term" value="P:glutathione metabolic process"/>
    <property type="evidence" value="ECO:0007669"/>
    <property type="project" value="InterPro"/>
</dbReference>
<dbReference type="PROSITE" id="PS50404">
    <property type="entry name" value="GST_NTER"/>
    <property type="match status" value="1"/>
</dbReference>
<dbReference type="PROSITE" id="PS50405">
    <property type="entry name" value="GST_CTER"/>
    <property type="match status" value="1"/>
</dbReference>
<gene>
    <name evidence="6" type="ORF">Sangu_0508600</name>
</gene>
<dbReference type="Gene3D" id="1.20.1050.10">
    <property type="match status" value="1"/>
</dbReference>
<evidence type="ECO:0000256" key="3">
    <source>
        <dbReference type="RuleBase" id="RU369102"/>
    </source>
</evidence>
<dbReference type="EMBL" id="JACGWK010000003">
    <property type="protein sequence ID" value="KAL0364110.1"/>
    <property type="molecule type" value="Genomic_DNA"/>
</dbReference>
<dbReference type="GO" id="GO:0005829">
    <property type="term" value="C:cytosol"/>
    <property type="evidence" value="ECO:0007669"/>
    <property type="project" value="UniProtKB-SubCell"/>
</dbReference>
<evidence type="ECO:0000313" key="6">
    <source>
        <dbReference type="EMBL" id="KAL0364110.1"/>
    </source>
</evidence>
<name>A0AAW2Q8Y0_9LAMI</name>
<comment type="similarity">
    <text evidence="3">Belongs to the GST superfamily.</text>
</comment>
<reference evidence="6" key="2">
    <citation type="journal article" date="2024" name="Plant">
        <title>Genomic evolution and insights into agronomic trait innovations of Sesamum species.</title>
        <authorList>
            <person name="Miao H."/>
            <person name="Wang L."/>
            <person name="Qu L."/>
            <person name="Liu H."/>
            <person name="Sun Y."/>
            <person name="Le M."/>
            <person name="Wang Q."/>
            <person name="Wei S."/>
            <person name="Zheng Y."/>
            <person name="Lin W."/>
            <person name="Duan Y."/>
            <person name="Cao H."/>
            <person name="Xiong S."/>
            <person name="Wang X."/>
            <person name="Wei L."/>
            <person name="Li C."/>
            <person name="Ma Q."/>
            <person name="Ju M."/>
            <person name="Zhao R."/>
            <person name="Li G."/>
            <person name="Mu C."/>
            <person name="Tian Q."/>
            <person name="Mei H."/>
            <person name="Zhang T."/>
            <person name="Gao T."/>
            <person name="Zhang H."/>
        </authorList>
    </citation>
    <scope>NUCLEOTIDE SEQUENCE</scope>
    <source>
        <strain evidence="6">G01</strain>
    </source>
</reference>
<evidence type="ECO:0000256" key="2">
    <source>
        <dbReference type="ARBA" id="ARBA00047960"/>
    </source>
</evidence>
<dbReference type="InterPro" id="IPR004045">
    <property type="entry name" value="Glutathione_S-Trfase_N"/>
</dbReference>
<evidence type="ECO:0000256" key="1">
    <source>
        <dbReference type="ARBA" id="ARBA00022679"/>
    </source>
</evidence>
<reference evidence="6" key="1">
    <citation type="submission" date="2020-06" db="EMBL/GenBank/DDBJ databases">
        <authorList>
            <person name="Li T."/>
            <person name="Hu X."/>
            <person name="Zhang T."/>
            <person name="Song X."/>
            <person name="Zhang H."/>
            <person name="Dai N."/>
            <person name="Sheng W."/>
            <person name="Hou X."/>
            <person name="Wei L."/>
        </authorList>
    </citation>
    <scope>NUCLEOTIDE SEQUENCE</scope>
    <source>
        <strain evidence="6">G01</strain>
        <tissue evidence="6">Leaf</tissue>
    </source>
</reference>
<dbReference type="Gene3D" id="3.40.30.10">
    <property type="entry name" value="Glutaredoxin"/>
    <property type="match status" value="1"/>
</dbReference>
<dbReference type="InterPro" id="IPR045073">
    <property type="entry name" value="Omega/Tau-like"/>
</dbReference>
<dbReference type="SUPFAM" id="SSF47616">
    <property type="entry name" value="GST C-terminal domain-like"/>
    <property type="match status" value="1"/>
</dbReference>
<accession>A0AAW2Q8Y0</accession>
<keyword evidence="3" id="KW-0963">Cytoplasm</keyword>
<dbReference type="EC" id="2.5.1.18" evidence="3"/>
<feature type="domain" description="GST N-terminal" evidence="4">
    <location>
        <begin position="1"/>
        <end position="52"/>
    </location>
</feature>
<comment type="catalytic activity">
    <reaction evidence="2 3">
        <text>RX + glutathione = an S-substituted glutathione + a halide anion + H(+)</text>
        <dbReference type="Rhea" id="RHEA:16437"/>
        <dbReference type="ChEBI" id="CHEBI:15378"/>
        <dbReference type="ChEBI" id="CHEBI:16042"/>
        <dbReference type="ChEBI" id="CHEBI:17792"/>
        <dbReference type="ChEBI" id="CHEBI:57925"/>
        <dbReference type="ChEBI" id="CHEBI:90779"/>
        <dbReference type="EC" id="2.5.1.18"/>
    </reaction>
</comment>
<dbReference type="InterPro" id="IPR010987">
    <property type="entry name" value="Glutathione-S-Trfase_C-like"/>
</dbReference>